<evidence type="ECO:0000256" key="1">
    <source>
        <dbReference type="ARBA" id="ARBA00005189"/>
    </source>
</evidence>
<evidence type="ECO:0000313" key="11">
    <source>
        <dbReference type="Proteomes" id="UP000886808"/>
    </source>
</evidence>
<reference evidence="10" key="2">
    <citation type="submission" date="2021-04" db="EMBL/GenBank/DDBJ databases">
        <authorList>
            <person name="Gilroy R."/>
        </authorList>
    </citation>
    <scope>NUCLEOTIDE SEQUENCE</scope>
    <source>
        <strain evidence="10">CHK193-4272</strain>
    </source>
</reference>
<dbReference type="PANTHER" id="PTHR10434:SF64">
    <property type="entry name" value="1-ACYL-SN-GLYCEROL-3-PHOSPHATE ACYLTRANSFERASE-RELATED"/>
    <property type="match status" value="1"/>
</dbReference>
<dbReference type="SMART" id="SM00563">
    <property type="entry name" value="PlsC"/>
    <property type="match status" value="1"/>
</dbReference>
<organism evidence="10 11">
    <name type="scientific">Candidatus Butyricicoccus avistercoris</name>
    <dbReference type="NCBI Taxonomy" id="2838518"/>
    <lineage>
        <taxon>Bacteria</taxon>
        <taxon>Bacillati</taxon>
        <taxon>Bacillota</taxon>
        <taxon>Clostridia</taxon>
        <taxon>Eubacteriales</taxon>
        <taxon>Butyricicoccaceae</taxon>
        <taxon>Butyricicoccus</taxon>
    </lineage>
</organism>
<evidence type="ECO:0000256" key="7">
    <source>
        <dbReference type="RuleBase" id="RU361267"/>
    </source>
</evidence>
<name>A0A9D1PGY5_9FIRM</name>
<dbReference type="NCBIfam" id="TIGR00530">
    <property type="entry name" value="AGP_acyltrn"/>
    <property type="match status" value="1"/>
</dbReference>
<feature type="transmembrane region" description="Helical" evidence="8">
    <location>
        <begin position="6"/>
        <end position="27"/>
    </location>
</feature>
<comment type="pathway">
    <text evidence="1">Lipid metabolism.</text>
</comment>
<dbReference type="Pfam" id="PF01553">
    <property type="entry name" value="Acyltransferase"/>
    <property type="match status" value="1"/>
</dbReference>
<dbReference type="GO" id="GO:0006654">
    <property type="term" value="P:phosphatidic acid biosynthetic process"/>
    <property type="evidence" value="ECO:0007669"/>
    <property type="project" value="TreeGrafter"/>
</dbReference>
<dbReference type="SUPFAM" id="SSF69593">
    <property type="entry name" value="Glycerol-3-phosphate (1)-acyltransferase"/>
    <property type="match status" value="1"/>
</dbReference>
<dbReference type="InterPro" id="IPR004552">
    <property type="entry name" value="AGP_acyltrans"/>
</dbReference>
<keyword evidence="7" id="KW-1208">Phospholipid metabolism</keyword>
<protein>
    <recommendedName>
        <fullName evidence="7">1-acyl-sn-glycerol-3-phosphate acyltransferase</fullName>
        <ecNumber evidence="7">2.3.1.51</ecNumber>
    </recommendedName>
</protein>
<comment type="caution">
    <text evidence="10">The sequence shown here is derived from an EMBL/GenBank/DDBJ whole genome shotgun (WGS) entry which is preliminary data.</text>
</comment>
<dbReference type="InterPro" id="IPR002123">
    <property type="entry name" value="Plipid/glycerol_acylTrfase"/>
</dbReference>
<evidence type="ECO:0000256" key="4">
    <source>
        <dbReference type="ARBA" id="ARBA00022679"/>
    </source>
</evidence>
<keyword evidence="8" id="KW-1133">Transmembrane helix</keyword>
<keyword evidence="8" id="KW-0472">Membrane</keyword>
<evidence type="ECO:0000256" key="5">
    <source>
        <dbReference type="ARBA" id="ARBA00023098"/>
    </source>
</evidence>
<sequence length="238" mass="26844">MRTIIWFAYFWLYLLLTLPVSGYITYLEKKNPQKASKFVAHFVKNWARRLIKLAGGEITIIGEENLPRDTAYMVAANHQGYFDIPIMLSMVGDVRGFVAKKELEHLICVRLWMRHLHCLFVDRGSPRAGAQTIINGSKILKEGHSLTIFPEGTRSKGGPVKPFKAGAFRIAAQVGKPIVPVTIDGSYKMLEANPHAFINAAKVKVTIHKPIETKDMTREQVHALPEEVRQIIVNDLNN</sequence>
<evidence type="ECO:0000256" key="2">
    <source>
        <dbReference type="ARBA" id="ARBA00008655"/>
    </source>
</evidence>
<gene>
    <name evidence="10" type="ORF">H9746_03625</name>
</gene>
<evidence type="ECO:0000256" key="3">
    <source>
        <dbReference type="ARBA" id="ARBA00022516"/>
    </source>
</evidence>
<keyword evidence="3 7" id="KW-0444">Lipid biosynthesis</keyword>
<proteinExistence type="inferred from homology"/>
<dbReference type="EC" id="2.3.1.51" evidence="7"/>
<dbReference type="GO" id="GO:0016020">
    <property type="term" value="C:membrane"/>
    <property type="evidence" value="ECO:0007669"/>
    <property type="project" value="InterPro"/>
</dbReference>
<dbReference type="GO" id="GO:0003841">
    <property type="term" value="F:1-acylglycerol-3-phosphate O-acyltransferase activity"/>
    <property type="evidence" value="ECO:0007669"/>
    <property type="project" value="UniProtKB-UniRule"/>
</dbReference>
<comment type="similarity">
    <text evidence="2 7">Belongs to the 1-acyl-sn-glycerol-3-phosphate acyltransferase family.</text>
</comment>
<evidence type="ECO:0000313" key="10">
    <source>
        <dbReference type="EMBL" id="HIV61923.1"/>
    </source>
</evidence>
<dbReference type="PANTHER" id="PTHR10434">
    <property type="entry name" value="1-ACYL-SN-GLYCEROL-3-PHOSPHATE ACYLTRANSFERASE"/>
    <property type="match status" value="1"/>
</dbReference>
<keyword evidence="8" id="KW-0812">Transmembrane</keyword>
<feature type="domain" description="Phospholipid/glycerol acyltransferase" evidence="9">
    <location>
        <begin position="72"/>
        <end position="186"/>
    </location>
</feature>
<keyword evidence="7" id="KW-0594">Phospholipid biosynthesis</keyword>
<evidence type="ECO:0000256" key="8">
    <source>
        <dbReference type="SAM" id="Phobius"/>
    </source>
</evidence>
<dbReference type="AlphaFoldDB" id="A0A9D1PGY5"/>
<comment type="catalytic activity">
    <reaction evidence="7">
        <text>a 1-acyl-sn-glycero-3-phosphate + an acyl-CoA = a 1,2-diacyl-sn-glycero-3-phosphate + CoA</text>
        <dbReference type="Rhea" id="RHEA:19709"/>
        <dbReference type="ChEBI" id="CHEBI:57287"/>
        <dbReference type="ChEBI" id="CHEBI:57970"/>
        <dbReference type="ChEBI" id="CHEBI:58342"/>
        <dbReference type="ChEBI" id="CHEBI:58608"/>
        <dbReference type="EC" id="2.3.1.51"/>
    </reaction>
</comment>
<keyword evidence="4 7" id="KW-0808">Transferase</keyword>
<evidence type="ECO:0000256" key="6">
    <source>
        <dbReference type="ARBA" id="ARBA00023315"/>
    </source>
</evidence>
<dbReference type="Proteomes" id="UP000886808">
    <property type="component" value="Unassembled WGS sequence"/>
</dbReference>
<dbReference type="EMBL" id="DXIE01000026">
    <property type="protein sequence ID" value="HIV61923.1"/>
    <property type="molecule type" value="Genomic_DNA"/>
</dbReference>
<accession>A0A9D1PGY5</accession>
<keyword evidence="5 7" id="KW-0443">Lipid metabolism</keyword>
<dbReference type="CDD" id="cd07989">
    <property type="entry name" value="LPLAT_AGPAT-like"/>
    <property type="match status" value="1"/>
</dbReference>
<keyword evidence="6 7" id="KW-0012">Acyltransferase</keyword>
<reference evidence="10" key="1">
    <citation type="journal article" date="2021" name="PeerJ">
        <title>Extensive microbial diversity within the chicken gut microbiome revealed by metagenomics and culture.</title>
        <authorList>
            <person name="Gilroy R."/>
            <person name="Ravi A."/>
            <person name="Getino M."/>
            <person name="Pursley I."/>
            <person name="Horton D.L."/>
            <person name="Alikhan N.F."/>
            <person name="Baker D."/>
            <person name="Gharbi K."/>
            <person name="Hall N."/>
            <person name="Watson M."/>
            <person name="Adriaenssens E.M."/>
            <person name="Foster-Nyarko E."/>
            <person name="Jarju S."/>
            <person name="Secka A."/>
            <person name="Antonio M."/>
            <person name="Oren A."/>
            <person name="Chaudhuri R.R."/>
            <person name="La Ragione R."/>
            <person name="Hildebrand F."/>
            <person name="Pallen M.J."/>
        </authorList>
    </citation>
    <scope>NUCLEOTIDE SEQUENCE</scope>
    <source>
        <strain evidence="10">CHK193-4272</strain>
    </source>
</reference>
<comment type="domain">
    <text evidence="7">The HXXXXD motif is essential for acyltransferase activity and may constitute the binding site for the phosphate moiety of the glycerol-3-phosphate.</text>
</comment>
<evidence type="ECO:0000259" key="9">
    <source>
        <dbReference type="SMART" id="SM00563"/>
    </source>
</evidence>